<name>A0ABR3ANY6_PHYBL</name>
<evidence type="ECO:0000313" key="2">
    <source>
        <dbReference type="Proteomes" id="UP001448207"/>
    </source>
</evidence>
<gene>
    <name evidence="1" type="ORF">J3Q64DRAFT_1645342</name>
</gene>
<keyword evidence="2" id="KW-1185">Reference proteome</keyword>
<dbReference type="EMBL" id="JBCLYO010000023">
    <property type="protein sequence ID" value="KAL0079142.1"/>
    <property type="molecule type" value="Genomic_DNA"/>
</dbReference>
<dbReference type="Proteomes" id="UP001448207">
    <property type="component" value="Unassembled WGS sequence"/>
</dbReference>
<sequence length="228" mass="26311">FACNIESDGFGVCFGFSRKAKEVQDKVELTLKYFVDAGARKRFQPLYASNHASSLFGLYNERSASFRFHNYQGRQRSYKEMTNILLNGGENYNKSKRLKTKKKIERKTKTKHQIQNNDKSITSLGKKPVRCKKFKFKSFRCVPLVVFSDRMKNRGIVRIKDHVSGTTAMLEIELKIRSRTFQAAVVGIDEFRTSRVCNFCKEMSLKATKLPSDKCTQSILDCKNCRIL</sequence>
<comment type="caution">
    <text evidence="1">The sequence shown here is derived from an EMBL/GenBank/DDBJ whole genome shotgun (WGS) entry which is preliminary data.</text>
</comment>
<protein>
    <submittedName>
        <fullName evidence="1">Uncharacterized protein</fullName>
    </submittedName>
</protein>
<proteinExistence type="predicted"/>
<organism evidence="1 2">
    <name type="scientific">Phycomyces blakesleeanus</name>
    <dbReference type="NCBI Taxonomy" id="4837"/>
    <lineage>
        <taxon>Eukaryota</taxon>
        <taxon>Fungi</taxon>
        <taxon>Fungi incertae sedis</taxon>
        <taxon>Mucoromycota</taxon>
        <taxon>Mucoromycotina</taxon>
        <taxon>Mucoromycetes</taxon>
        <taxon>Mucorales</taxon>
        <taxon>Phycomycetaceae</taxon>
        <taxon>Phycomyces</taxon>
    </lineage>
</organism>
<feature type="non-terminal residue" evidence="1">
    <location>
        <position position="1"/>
    </location>
</feature>
<evidence type="ECO:0000313" key="1">
    <source>
        <dbReference type="EMBL" id="KAL0079142.1"/>
    </source>
</evidence>
<accession>A0ABR3ANY6</accession>
<reference evidence="1 2" key="1">
    <citation type="submission" date="2024-04" db="EMBL/GenBank/DDBJ databases">
        <title>Symmetric and asymmetric DNA N6-adenine methylation regulates different biological responses in Mucorales.</title>
        <authorList>
            <consortium name="Lawrence Berkeley National Laboratory"/>
            <person name="Lax C."/>
            <person name="Mondo S.J."/>
            <person name="Osorio-Concepcion M."/>
            <person name="Muszewska A."/>
            <person name="Corrochano-Luque M."/>
            <person name="Gutierrez G."/>
            <person name="Riley R."/>
            <person name="Lipzen A."/>
            <person name="Guo J."/>
            <person name="Hundley H."/>
            <person name="Amirebrahimi M."/>
            <person name="Ng V."/>
            <person name="Lorenzo-Gutierrez D."/>
            <person name="Binder U."/>
            <person name="Yang J."/>
            <person name="Song Y."/>
            <person name="Canovas D."/>
            <person name="Navarro E."/>
            <person name="Freitag M."/>
            <person name="Gabaldon T."/>
            <person name="Grigoriev I.V."/>
            <person name="Corrochano L.M."/>
            <person name="Nicolas F.E."/>
            <person name="Garre V."/>
        </authorList>
    </citation>
    <scope>NUCLEOTIDE SEQUENCE [LARGE SCALE GENOMIC DNA]</scope>
    <source>
        <strain evidence="1 2">L51</strain>
    </source>
</reference>